<evidence type="ECO:0000256" key="3">
    <source>
        <dbReference type="ARBA" id="ARBA00023125"/>
    </source>
</evidence>
<comment type="similarity">
    <text evidence="1 4">Belongs to the bacterial histone-like protein family.</text>
</comment>
<dbReference type="SUPFAM" id="SSF47729">
    <property type="entry name" value="IHF-like DNA-binding proteins"/>
    <property type="match status" value="1"/>
</dbReference>
<keyword evidence="6" id="KW-1185">Reference proteome</keyword>
<keyword evidence="2" id="KW-0226">DNA condensation</keyword>
<dbReference type="InterPro" id="IPR000119">
    <property type="entry name" value="Hist_DNA-bd"/>
</dbReference>
<gene>
    <name evidence="5" type="ORF">JMJ56_32775</name>
</gene>
<dbReference type="Pfam" id="PF00216">
    <property type="entry name" value="Bac_DNA_binding"/>
    <property type="match status" value="1"/>
</dbReference>
<dbReference type="InterPro" id="IPR010992">
    <property type="entry name" value="IHF-like_DNA-bd_dom_sf"/>
</dbReference>
<dbReference type="Proteomes" id="UP000660885">
    <property type="component" value="Unassembled WGS sequence"/>
</dbReference>
<comment type="caution">
    <text evidence="5">The sequence shown here is derived from an EMBL/GenBank/DDBJ whole genome shotgun (WGS) entry which is preliminary data.</text>
</comment>
<name>A0ABS1UFF6_9PROT</name>
<proteinExistence type="inferred from homology"/>
<protein>
    <submittedName>
        <fullName evidence="5">HU family DNA-binding protein</fullName>
    </submittedName>
</protein>
<keyword evidence="3 5" id="KW-0238">DNA-binding</keyword>
<evidence type="ECO:0000313" key="6">
    <source>
        <dbReference type="Proteomes" id="UP000660885"/>
    </source>
</evidence>
<evidence type="ECO:0000256" key="1">
    <source>
        <dbReference type="ARBA" id="ARBA00010529"/>
    </source>
</evidence>
<accession>A0ABS1UFF6</accession>
<dbReference type="PRINTS" id="PR01727">
    <property type="entry name" value="DNABINDINGHU"/>
</dbReference>
<organism evidence="5 6">
    <name type="scientific">Belnapia arida</name>
    <dbReference type="NCBI Taxonomy" id="2804533"/>
    <lineage>
        <taxon>Bacteria</taxon>
        <taxon>Pseudomonadati</taxon>
        <taxon>Pseudomonadota</taxon>
        <taxon>Alphaproteobacteria</taxon>
        <taxon>Acetobacterales</taxon>
        <taxon>Roseomonadaceae</taxon>
        <taxon>Belnapia</taxon>
    </lineage>
</organism>
<dbReference type="CDD" id="cd13831">
    <property type="entry name" value="HU"/>
    <property type="match status" value="1"/>
</dbReference>
<dbReference type="PANTHER" id="PTHR33175:SF3">
    <property type="entry name" value="DNA-BINDING PROTEIN HU-BETA"/>
    <property type="match status" value="1"/>
</dbReference>
<evidence type="ECO:0000256" key="2">
    <source>
        <dbReference type="ARBA" id="ARBA00023067"/>
    </source>
</evidence>
<reference evidence="5 6" key="1">
    <citation type="submission" date="2021-01" db="EMBL/GenBank/DDBJ databases">
        <title>Belnapia mucosa sp. nov. and Belnapia arida sp. nov., isolated from the Tabernas Desert (Almeria, Spain).</title>
        <authorList>
            <person name="Molina-Menor E."/>
            <person name="Vidal-Verdu A."/>
            <person name="Calonge A."/>
            <person name="Satari L."/>
            <person name="Pereto J."/>
            <person name="Porcar M."/>
        </authorList>
    </citation>
    <scope>NUCLEOTIDE SEQUENCE [LARGE SCALE GENOMIC DNA]</scope>
    <source>
        <strain evidence="5 6">T18</strain>
    </source>
</reference>
<dbReference type="PANTHER" id="PTHR33175">
    <property type="entry name" value="DNA-BINDING PROTEIN HU"/>
    <property type="match status" value="1"/>
</dbReference>
<evidence type="ECO:0000313" key="5">
    <source>
        <dbReference type="EMBL" id="MBL6082734.1"/>
    </source>
</evidence>
<dbReference type="Gene3D" id="4.10.520.10">
    <property type="entry name" value="IHF-like DNA-binding proteins"/>
    <property type="match status" value="1"/>
</dbReference>
<dbReference type="GO" id="GO:0003677">
    <property type="term" value="F:DNA binding"/>
    <property type="evidence" value="ECO:0007669"/>
    <property type="project" value="UniProtKB-KW"/>
</dbReference>
<sequence>MVTEHGSMTKTDANRAIDAFCSAVTAAMEKGADVKLTGFGGFEVQPRGERQGRDVRIGKALTIAASKAVRFSAGSKLKSAVNGKAD</sequence>
<dbReference type="EMBL" id="JAETWB010000114">
    <property type="protein sequence ID" value="MBL6082734.1"/>
    <property type="molecule type" value="Genomic_DNA"/>
</dbReference>
<dbReference type="SMART" id="SM00411">
    <property type="entry name" value="BHL"/>
    <property type="match status" value="1"/>
</dbReference>
<evidence type="ECO:0000256" key="4">
    <source>
        <dbReference type="RuleBase" id="RU003939"/>
    </source>
</evidence>